<feature type="compositionally biased region" description="Basic residues" evidence="1">
    <location>
        <begin position="9"/>
        <end position="20"/>
    </location>
</feature>
<feature type="region of interest" description="Disordered" evidence="1">
    <location>
        <begin position="1"/>
        <end position="35"/>
    </location>
</feature>
<reference evidence="2 3" key="1">
    <citation type="submission" date="2018-10" db="EMBL/GenBank/DDBJ databases">
        <authorList>
            <person name="Ekblom R."/>
            <person name="Jareborg N."/>
        </authorList>
    </citation>
    <scope>NUCLEOTIDE SEQUENCE [LARGE SCALE GENOMIC DNA]</scope>
    <source>
        <tissue evidence="2">Muscle</tissue>
    </source>
</reference>
<gene>
    <name evidence="2" type="ORF">BN2614_LOCUS1</name>
</gene>
<evidence type="ECO:0000256" key="1">
    <source>
        <dbReference type="SAM" id="MobiDB-lite"/>
    </source>
</evidence>
<dbReference type="EMBL" id="CYRY02013818">
    <property type="protein sequence ID" value="VCW84258.1"/>
    <property type="molecule type" value="Genomic_DNA"/>
</dbReference>
<comment type="caution">
    <text evidence="2">The sequence shown here is derived from an EMBL/GenBank/DDBJ whole genome shotgun (WGS) entry which is preliminary data.</text>
</comment>
<accession>A0A9X9LS24</accession>
<sequence length="70" mass="7731">GDPNLGAHRGSRHVCKKHRGGVGNHNKQRQATGVMTHPWSLLTDDTFGIRHPPMDSDRLSVLGVLFWGGY</sequence>
<evidence type="ECO:0000313" key="3">
    <source>
        <dbReference type="Proteomes" id="UP000269945"/>
    </source>
</evidence>
<feature type="non-terminal residue" evidence="2">
    <location>
        <position position="1"/>
    </location>
</feature>
<protein>
    <submittedName>
        <fullName evidence="2">Uncharacterized protein</fullName>
    </submittedName>
</protein>
<evidence type="ECO:0000313" key="2">
    <source>
        <dbReference type="EMBL" id="VCW84258.1"/>
    </source>
</evidence>
<name>A0A9X9LS24_GULGU</name>
<dbReference type="AlphaFoldDB" id="A0A9X9LS24"/>
<dbReference type="Proteomes" id="UP000269945">
    <property type="component" value="Unassembled WGS sequence"/>
</dbReference>
<organism evidence="2 3">
    <name type="scientific">Gulo gulo</name>
    <name type="common">Wolverine</name>
    <name type="synonym">Gluton</name>
    <dbReference type="NCBI Taxonomy" id="48420"/>
    <lineage>
        <taxon>Eukaryota</taxon>
        <taxon>Metazoa</taxon>
        <taxon>Chordata</taxon>
        <taxon>Craniata</taxon>
        <taxon>Vertebrata</taxon>
        <taxon>Euteleostomi</taxon>
        <taxon>Mammalia</taxon>
        <taxon>Eutheria</taxon>
        <taxon>Laurasiatheria</taxon>
        <taxon>Carnivora</taxon>
        <taxon>Caniformia</taxon>
        <taxon>Musteloidea</taxon>
        <taxon>Mustelidae</taxon>
        <taxon>Guloninae</taxon>
        <taxon>Gulo</taxon>
    </lineage>
</organism>
<proteinExistence type="predicted"/>
<keyword evidence="3" id="KW-1185">Reference proteome</keyword>